<keyword evidence="1" id="KW-1133">Transmembrane helix</keyword>
<name>A0AAE0UGR5_SORBR</name>
<keyword evidence="1" id="KW-0472">Membrane</keyword>
<keyword evidence="1" id="KW-0812">Transmembrane</keyword>
<keyword evidence="3" id="KW-1185">Reference proteome</keyword>
<comment type="caution">
    <text evidence="2">The sequence shown here is derived from an EMBL/GenBank/DDBJ whole genome shotgun (WGS) entry which is preliminary data.</text>
</comment>
<evidence type="ECO:0000256" key="1">
    <source>
        <dbReference type="SAM" id="Phobius"/>
    </source>
</evidence>
<organism evidence="2 3">
    <name type="scientific">Sordaria brevicollis</name>
    <dbReference type="NCBI Taxonomy" id="83679"/>
    <lineage>
        <taxon>Eukaryota</taxon>
        <taxon>Fungi</taxon>
        <taxon>Dikarya</taxon>
        <taxon>Ascomycota</taxon>
        <taxon>Pezizomycotina</taxon>
        <taxon>Sordariomycetes</taxon>
        <taxon>Sordariomycetidae</taxon>
        <taxon>Sordariales</taxon>
        <taxon>Sordariaceae</taxon>
        <taxon>Sordaria</taxon>
    </lineage>
</organism>
<sequence length="157" mass="17096">MDGTVQKLEKQQRRWERWGPKLGPMEVDSGGGTHCACRAVGLWARGLAQSPTVSFSTLCSPSPGRCIRVSIGFPVVAFLSISSISKQEQPGGWQLCSFGRREESQPVLLIVVITLPSFSTLPLLPLVSLNHRFNTTGSSHLELAALSQSRYNTTPDT</sequence>
<protein>
    <submittedName>
        <fullName evidence="2">Uncharacterized protein</fullName>
    </submittedName>
</protein>
<gene>
    <name evidence="2" type="ORF">B0T20DRAFT_27330</name>
</gene>
<feature type="transmembrane region" description="Helical" evidence="1">
    <location>
        <begin position="107"/>
        <end position="127"/>
    </location>
</feature>
<reference evidence="2" key="1">
    <citation type="journal article" date="2023" name="Mol. Phylogenet. Evol.">
        <title>Genome-scale phylogeny and comparative genomics of the fungal order Sordariales.</title>
        <authorList>
            <person name="Hensen N."/>
            <person name="Bonometti L."/>
            <person name="Westerberg I."/>
            <person name="Brannstrom I.O."/>
            <person name="Guillou S."/>
            <person name="Cros-Aarteil S."/>
            <person name="Calhoun S."/>
            <person name="Haridas S."/>
            <person name="Kuo A."/>
            <person name="Mondo S."/>
            <person name="Pangilinan J."/>
            <person name="Riley R."/>
            <person name="LaButti K."/>
            <person name="Andreopoulos B."/>
            <person name="Lipzen A."/>
            <person name="Chen C."/>
            <person name="Yan M."/>
            <person name="Daum C."/>
            <person name="Ng V."/>
            <person name="Clum A."/>
            <person name="Steindorff A."/>
            <person name="Ohm R.A."/>
            <person name="Martin F."/>
            <person name="Silar P."/>
            <person name="Natvig D.O."/>
            <person name="Lalanne C."/>
            <person name="Gautier V."/>
            <person name="Ament-Velasquez S.L."/>
            <person name="Kruys A."/>
            <person name="Hutchinson M.I."/>
            <person name="Powell A.J."/>
            <person name="Barry K."/>
            <person name="Miller A.N."/>
            <person name="Grigoriev I.V."/>
            <person name="Debuchy R."/>
            <person name="Gladieux P."/>
            <person name="Hiltunen Thoren M."/>
            <person name="Johannesson H."/>
        </authorList>
    </citation>
    <scope>NUCLEOTIDE SEQUENCE</scope>
    <source>
        <strain evidence="2">FGSC 1904</strain>
    </source>
</reference>
<reference evidence="2" key="2">
    <citation type="submission" date="2023-07" db="EMBL/GenBank/DDBJ databases">
        <authorList>
            <consortium name="Lawrence Berkeley National Laboratory"/>
            <person name="Haridas S."/>
            <person name="Hensen N."/>
            <person name="Bonometti L."/>
            <person name="Westerberg I."/>
            <person name="Brannstrom I.O."/>
            <person name="Guillou S."/>
            <person name="Cros-Aarteil S."/>
            <person name="Calhoun S."/>
            <person name="Kuo A."/>
            <person name="Mondo S."/>
            <person name="Pangilinan J."/>
            <person name="Riley R."/>
            <person name="LaButti K."/>
            <person name="Andreopoulos B."/>
            <person name="Lipzen A."/>
            <person name="Chen C."/>
            <person name="Yanf M."/>
            <person name="Daum C."/>
            <person name="Ng V."/>
            <person name="Clum A."/>
            <person name="Steindorff A."/>
            <person name="Ohm R."/>
            <person name="Martin F."/>
            <person name="Silar P."/>
            <person name="Natvig D."/>
            <person name="Lalanne C."/>
            <person name="Gautier V."/>
            <person name="Ament-velasquez S.L."/>
            <person name="Kruys A."/>
            <person name="Hutchinson M.I."/>
            <person name="Powell A.J."/>
            <person name="Barry K."/>
            <person name="Miller A.N."/>
            <person name="Grigoriev I.V."/>
            <person name="Debuchy R."/>
            <person name="Gladieux P."/>
            <person name="Thoren M.H."/>
            <person name="Johannesson H."/>
        </authorList>
    </citation>
    <scope>NUCLEOTIDE SEQUENCE</scope>
    <source>
        <strain evidence="2">FGSC 1904</strain>
    </source>
</reference>
<dbReference type="AlphaFoldDB" id="A0AAE0UGR5"/>
<evidence type="ECO:0000313" key="3">
    <source>
        <dbReference type="Proteomes" id="UP001281003"/>
    </source>
</evidence>
<dbReference type="EMBL" id="JAUTDP010000001">
    <property type="protein sequence ID" value="KAK3403493.1"/>
    <property type="molecule type" value="Genomic_DNA"/>
</dbReference>
<accession>A0AAE0UGR5</accession>
<proteinExistence type="predicted"/>
<evidence type="ECO:0000313" key="2">
    <source>
        <dbReference type="EMBL" id="KAK3403493.1"/>
    </source>
</evidence>
<dbReference type="Proteomes" id="UP001281003">
    <property type="component" value="Unassembled WGS sequence"/>
</dbReference>